<keyword evidence="6" id="KW-0808">Transferase</keyword>
<evidence type="ECO:0000259" key="4">
    <source>
        <dbReference type="Pfam" id="PF01479"/>
    </source>
</evidence>
<dbReference type="PIRSF" id="PIRSF005578">
    <property type="entry name" value="TlyA"/>
    <property type="match status" value="1"/>
</dbReference>
<proteinExistence type="inferred from homology"/>
<dbReference type="GO" id="GO:0003723">
    <property type="term" value="F:RNA binding"/>
    <property type="evidence" value="ECO:0007669"/>
    <property type="project" value="UniProtKB-KW"/>
</dbReference>
<dbReference type="InterPro" id="IPR004538">
    <property type="entry name" value="Hemolysin_A/TlyA"/>
</dbReference>
<evidence type="ECO:0000256" key="3">
    <source>
        <dbReference type="PROSITE-ProRule" id="PRU00182"/>
    </source>
</evidence>
<evidence type="ECO:0000259" key="5">
    <source>
        <dbReference type="Pfam" id="PF01728"/>
    </source>
</evidence>
<dbReference type="SUPFAM" id="SSF53335">
    <property type="entry name" value="S-adenosyl-L-methionine-dependent methyltransferases"/>
    <property type="match status" value="1"/>
</dbReference>
<dbReference type="InterPro" id="IPR002877">
    <property type="entry name" value="RNA_MeTrfase_FtsJ_dom"/>
</dbReference>
<keyword evidence="7" id="KW-1185">Reference proteome</keyword>
<dbReference type="PANTHER" id="PTHR32319">
    <property type="entry name" value="BACTERIAL HEMOLYSIN-LIKE PROTEIN"/>
    <property type="match status" value="1"/>
</dbReference>
<dbReference type="NCBIfam" id="TIGR00478">
    <property type="entry name" value="tly"/>
    <property type="match status" value="1"/>
</dbReference>
<accession>A0A7T1ANR9</accession>
<dbReference type="InterPro" id="IPR047048">
    <property type="entry name" value="TlyA"/>
</dbReference>
<dbReference type="InterPro" id="IPR002942">
    <property type="entry name" value="S4_RNA-bd"/>
</dbReference>
<dbReference type="InterPro" id="IPR029063">
    <property type="entry name" value="SAM-dependent_MTases_sf"/>
</dbReference>
<organism evidence="6 7">
    <name type="scientific">Atribacter laminatus</name>
    <dbReference type="NCBI Taxonomy" id="2847778"/>
    <lineage>
        <taxon>Bacteria</taxon>
        <taxon>Pseudomonadati</taxon>
        <taxon>Atribacterota</taxon>
        <taxon>Atribacteria</taxon>
        <taxon>Atribacterales</taxon>
        <taxon>Atribacteraceae</taxon>
        <taxon>Atribacter</taxon>
    </lineage>
</organism>
<evidence type="ECO:0000313" key="6">
    <source>
        <dbReference type="EMBL" id="QPM69314.1"/>
    </source>
</evidence>
<dbReference type="Pfam" id="PF01479">
    <property type="entry name" value="S4"/>
    <property type="match status" value="1"/>
</dbReference>
<reference evidence="6 7" key="1">
    <citation type="journal article" date="2021" name="Nat. Commun.">
        <title>Isolation of a member of the candidate phylum Atribacteria reveals a unique cell membrane structure.</title>
        <authorList>
            <person name="Taiki K."/>
            <person name="Nobu M.K."/>
            <person name="Kusada H."/>
            <person name="Meng X.-Y."/>
            <person name="Hosoki N."/>
            <person name="Uematsu K."/>
            <person name="Yoshioka H."/>
            <person name="Kamagata Y."/>
            <person name="Tamaki H."/>
        </authorList>
    </citation>
    <scope>NUCLEOTIDE SEQUENCE [LARGE SCALE GENOMIC DNA]</scope>
    <source>
        <strain evidence="6 7">RT761</strain>
    </source>
</reference>
<evidence type="ECO:0000313" key="7">
    <source>
        <dbReference type="Proteomes" id="UP000594463"/>
    </source>
</evidence>
<keyword evidence="1 3" id="KW-0694">RNA-binding</keyword>
<keyword evidence="6" id="KW-0489">Methyltransferase</keyword>
<dbReference type="PROSITE" id="PS50889">
    <property type="entry name" value="S4"/>
    <property type="match status" value="1"/>
</dbReference>
<dbReference type="GO" id="GO:0008168">
    <property type="term" value="F:methyltransferase activity"/>
    <property type="evidence" value="ECO:0007669"/>
    <property type="project" value="UniProtKB-KW"/>
</dbReference>
<dbReference type="Gene3D" id="3.10.290.10">
    <property type="entry name" value="RNA-binding S4 domain"/>
    <property type="match status" value="1"/>
</dbReference>
<dbReference type="Pfam" id="PF01728">
    <property type="entry name" value="FtsJ"/>
    <property type="match status" value="1"/>
</dbReference>
<dbReference type="InterPro" id="IPR036986">
    <property type="entry name" value="S4_RNA-bd_sf"/>
</dbReference>
<dbReference type="EC" id="2.1.1.226" evidence="6"/>
<dbReference type="KEGG" id="alam:RT761_02544"/>
<protein>
    <submittedName>
        <fullName evidence="6">16S/23S rRNA (Cytidine-2'-O)-methyltransferase TlyA</fullName>
        <ecNumber evidence="6">2.1.1.226</ecNumber>
    </submittedName>
</protein>
<dbReference type="GO" id="GO:0032259">
    <property type="term" value="P:methylation"/>
    <property type="evidence" value="ECO:0007669"/>
    <property type="project" value="UniProtKB-KW"/>
</dbReference>
<dbReference type="SUPFAM" id="SSF55174">
    <property type="entry name" value="Alpha-L RNA-binding motif"/>
    <property type="match status" value="1"/>
</dbReference>
<dbReference type="CDD" id="cd00165">
    <property type="entry name" value="S4"/>
    <property type="match status" value="1"/>
</dbReference>
<comment type="similarity">
    <text evidence="2">Belongs to the TlyA family.</text>
</comment>
<name>A0A7T1ANR9_ATRLM</name>
<dbReference type="Proteomes" id="UP000594463">
    <property type="component" value="Chromosome"/>
</dbReference>
<gene>
    <name evidence="6" type="primary">tlyA</name>
    <name evidence="6" type="ORF">RT761_02544</name>
</gene>
<sequence length="285" mass="32444">MEEKRQKIRIDELLVKRGLVESREKAQRMILAGDVKVEKVSGILKPSSRVWDDIEIILESLPQFVSRGGEKLAKALSCFQINPVGKTFLDIGSSTGGFTDCLLQKQAKKVFALDVGYGLLHEKLRKNPRVVPLERINIRYFIPQDLPESIQGITIDVSFISLRLIFPVISSLLPEHGICIALIKPQFEAGKDKVERGGLVRKKEIHIQVLEDVFESARDNHLHLQGVTFSPIQGREGNIEYLACWKKCSNFFDKTEFGDIIRKEVNEAHFYFLSPNESTQKRNKK</sequence>
<feature type="domain" description="Ribosomal RNA methyltransferase FtsJ" evidence="5">
    <location>
        <begin position="64"/>
        <end position="246"/>
    </location>
</feature>
<dbReference type="Gene3D" id="3.40.50.150">
    <property type="entry name" value="Vaccinia Virus protein VP39"/>
    <property type="match status" value="1"/>
</dbReference>
<dbReference type="AlphaFoldDB" id="A0A7T1ANR9"/>
<dbReference type="EMBL" id="CP065383">
    <property type="protein sequence ID" value="QPM69314.1"/>
    <property type="molecule type" value="Genomic_DNA"/>
</dbReference>
<feature type="domain" description="RNA-binding S4" evidence="4">
    <location>
        <begin position="9"/>
        <end position="37"/>
    </location>
</feature>
<evidence type="ECO:0000256" key="2">
    <source>
        <dbReference type="ARBA" id="ARBA00029460"/>
    </source>
</evidence>
<evidence type="ECO:0000256" key="1">
    <source>
        <dbReference type="ARBA" id="ARBA00022884"/>
    </source>
</evidence>
<dbReference type="PANTHER" id="PTHR32319:SF0">
    <property type="entry name" value="BACTERIAL HEMOLYSIN-LIKE PROTEIN"/>
    <property type="match status" value="1"/>
</dbReference>